<dbReference type="Gene3D" id="3.40.50.300">
    <property type="entry name" value="P-loop containing nucleotide triphosphate hydrolases"/>
    <property type="match status" value="1"/>
</dbReference>
<organism evidence="2 3">
    <name type="scientific">Cucurbita moschata</name>
    <name type="common">Winter crookneck squash</name>
    <name type="synonym">Cucurbita pepo var. moschata</name>
    <dbReference type="NCBI Taxonomy" id="3662"/>
    <lineage>
        <taxon>Eukaryota</taxon>
        <taxon>Viridiplantae</taxon>
        <taxon>Streptophyta</taxon>
        <taxon>Embryophyta</taxon>
        <taxon>Tracheophyta</taxon>
        <taxon>Spermatophyta</taxon>
        <taxon>Magnoliopsida</taxon>
        <taxon>eudicotyledons</taxon>
        <taxon>Gunneridae</taxon>
        <taxon>Pentapetalae</taxon>
        <taxon>rosids</taxon>
        <taxon>fabids</taxon>
        <taxon>Cucurbitales</taxon>
        <taxon>Cucurbitaceae</taxon>
        <taxon>Cucurbiteae</taxon>
        <taxon>Cucurbita</taxon>
    </lineage>
</organism>
<evidence type="ECO:0000313" key="2">
    <source>
        <dbReference type="Proteomes" id="UP000504609"/>
    </source>
</evidence>
<keyword evidence="1" id="KW-0472">Membrane</keyword>
<dbReference type="KEGG" id="cmos:111456535"/>
<keyword evidence="1" id="KW-1133">Transmembrane helix</keyword>
<evidence type="ECO:0000313" key="3">
    <source>
        <dbReference type="RefSeq" id="XP_022954210.1"/>
    </source>
</evidence>
<dbReference type="AlphaFoldDB" id="A0A6J1GRU3"/>
<evidence type="ECO:0000256" key="1">
    <source>
        <dbReference type="SAM" id="Phobius"/>
    </source>
</evidence>
<accession>A0A6J1GRU3</accession>
<feature type="transmembrane region" description="Helical" evidence="1">
    <location>
        <begin position="391"/>
        <end position="410"/>
    </location>
</feature>
<proteinExistence type="predicted"/>
<gene>
    <name evidence="3" type="primary">LOC111456535</name>
</gene>
<keyword evidence="1" id="KW-0812">Transmembrane</keyword>
<dbReference type="InterPro" id="IPR027417">
    <property type="entry name" value="P-loop_NTPase"/>
</dbReference>
<protein>
    <submittedName>
        <fullName evidence="3">Uncharacterized protein LOC111456535</fullName>
    </submittedName>
</protein>
<dbReference type="PANTHER" id="PTHR14241:SF32">
    <property type="entry name" value="VWFA DOMAIN-CONTAINING PROTEIN-RELATED"/>
    <property type="match status" value="1"/>
</dbReference>
<dbReference type="SUPFAM" id="SSF52540">
    <property type="entry name" value="P-loop containing nucleoside triphosphate hydrolases"/>
    <property type="match status" value="1"/>
</dbReference>
<keyword evidence="2" id="KW-1185">Reference proteome</keyword>
<dbReference type="RefSeq" id="XP_022954210.1">
    <property type="nucleotide sequence ID" value="XM_023098442.1"/>
</dbReference>
<dbReference type="PANTHER" id="PTHR14241">
    <property type="entry name" value="INTERFERON-INDUCED PROTEIN 44"/>
    <property type="match status" value="1"/>
</dbReference>
<sequence length="439" mass="49880">MGGDTVPLSTPSILHDHLYGGSSLEHDQSQIATQLPTLRGNNSNLSMQTKYDEADMENGVIMGEFDATESQFSSSALNVEIYRRRINNVHREILESSDQLRIRSENLNQAKRKILSYSPGSWIEQVGGMKLSDYDIPQTMSLILIGPKGSGKSSLINRISKVFDEDRFAPERAQVSCNSSGEDGTFFLQEYMIMRKSKSFCLYDTRGLSDDSFENIEVLKQWMTKGVHHGELVARKSDASSLINRMRCKARQRFPLSRAVRMINFVMFVVDGLSVLKSMDGDDIEKDYERVITTAFNCPYLSYGDDKPVVVITHGDLLSFADRVRVRAHLGNLLGIPSAKQIFDIPDSYDPVTELTIIDMLHYCLEHADKNLSPKSWTVFKDHLSSVSANTYFLTIMVIVIISAYLYQVYVHHPEQQEPKNVSKGMEIVWHEIRHMWLD</sequence>
<name>A0A6J1GRU3_CUCMO</name>
<reference evidence="3" key="1">
    <citation type="submission" date="2025-08" db="UniProtKB">
        <authorList>
            <consortium name="RefSeq"/>
        </authorList>
    </citation>
    <scope>IDENTIFICATION</scope>
    <source>
        <tissue evidence="3">Young leaves</tissue>
    </source>
</reference>
<dbReference type="GeneID" id="111456535"/>
<dbReference type="Proteomes" id="UP000504609">
    <property type="component" value="Unplaced"/>
</dbReference>